<dbReference type="EMBL" id="CAJVQC010078038">
    <property type="protein sequence ID" value="CAG8816028.1"/>
    <property type="molecule type" value="Genomic_DNA"/>
</dbReference>
<evidence type="ECO:0000313" key="1">
    <source>
        <dbReference type="EMBL" id="CAG8816028.1"/>
    </source>
</evidence>
<comment type="caution">
    <text evidence="1">The sequence shown here is derived from an EMBL/GenBank/DDBJ whole genome shotgun (WGS) entry which is preliminary data.</text>
</comment>
<dbReference type="Proteomes" id="UP000789920">
    <property type="component" value="Unassembled WGS sequence"/>
</dbReference>
<protein>
    <submittedName>
        <fullName evidence="1">18291_t:CDS:1</fullName>
    </submittedName>
</protein>
<proteinExistence type="predicted"/>
<gene>
    <name evidence="1" type="ORF">RPERSI_LOCUS24361</name>
</gene>
<accession>A0ACA9RZX6</accession>
<feature type="non-terminal residue" evidence="1">
    <location>
        <position position="1"/>
    </location>
</feature>
<keyword evidence="2" id="KW-1185">Reference proteome</keyword>
<evidence type="ECO:0000313" key="2">
    <source>
        <dbReference type="Proteomes" id="UP000789920"/>
    </source>
</evidence>
<name>A0ACA9RZX6_9GLOM</name>
<sequence>LIFEDLFATTPLLVLSEPCPYLEFQDKPTQITVTFGKLIRAKDTRDQIGTLVHTFYLDAIYYLFEPFGIEQIYRTTYLILLMINKLKAAKFNQLLQKLPVKWALFSRKEL</sequence>
<organism evidence="1 2">
    <name type="scientific">Racocetra persica</name>
    <dbReference type="NCBI Taxonomy" id="160502"/>
    <lineage>
        <taxon>Eukaryota</taxon>
        <taxon>Fungi</taxon>
        <taxon>Fungi incertae sedis</taxon>
        <taxon>Mucoromycota</taxon>
        <taxon>Glomeromycotina</taxon>
        <taxon>Glomeromycetes</taxon>
        <taxon>Diversisporales</taxon>
        <taxon>Gigasporaceae</taxon>
        <taxon>Racocetra</taxon>
    </lineage>
</organism>
<reference evidence="1" key="1">
    <citation type="submission" date="2021-06" db="EMBL/GenBank/DDBJ databases">
        <authorList>
            <person name="Kallberg Y."/>
            <person name="Tangrot J."/>
            <person name="Rosling A."/>
        </authorList>
    </citation>
    <scope>NUCLEOTIDE SEQUENCE</scope>
    <source>
        <strain evidence="1">MA461A</strain>
    </source>
</reference>